<reference evidence="2" key="1">
    <citation type="submission" date="2022-11" db="UniProtKB">
        <authorList>
            <consortium name="WormBaseParasite"/>
        </authorList>
    </citation>
    <scope>IDENTIFICATION</scope>
</reference>
<sequence>MIEATNISNEIIQIYLADGTAKNVRVDNHTTVQRVINVVLNGLGLDTFSVPHFALRLAPAAPSIPGTKLQQCHHWLHPGLRMPQIARKYLHRSNSMPLRFELKIRFIPKDIREMYQTEMSAFLYFYDQLSSDYINHVSWKIETNIATEMGALMLKKRFPNITVSNVEKKLDFRIIENEGGLLKYFPESFVLNVKKKQLQKNIIAAVKKIANFSELECVFRFLNQLMKIVKFDVEIFRVSLGLGWNSPIELHIGEKAGISYKTENSTALIQLAKLRSIVDICIRKLDNSDKAIVRLRISAQANPLILTVPTVTIAESMAHLIDGYQMLLSQQPSLWSVQDLFVSENNTAIAKTRRAQTLSPQVQRRHFSSSNNSRIPLTPNFNRGGPTFDQNNYYYSRESNSEDYAKSMISESDIHLDRSSVRLEELIGDGLFGNVYRGSYIDTRLKRHSVAVKVCRVDNNDGTQNLHTSNKFLLEEAYTMQQFRHPHIIKLLGICTGPSISSSDESESDSSGIASNSNNNNNEIPSFGVWLVLELAPFGELRQYLQREKTIIDLSVQILFAKQIASAVTYLHSRAFVHRDIAARNVLVTNFRCVKLSDFGMSKLLAEEDVYTSSSGKLPIKWMAPESLNFRKFTTQSDVYSLGICIWEILMYGIKPWQGIRNHEVIKKIEAGELLQRPPECPLALYDMLRAMWVIDEFLRITAIETTHFLEHLLEEIDQGKQFFELTVPDFHTLRKKIDALPKPATPSSNGRKKSIPILNVDASEIPFSTLWRAMESQRQQCEEDEKWLEGEEEDEDNDNEKVPSTSTKISPVDDLLPQQQQKSSSSPSPFLHEIDRASDSIHEAVLRVVQAVTYLTKTYSTQMTNNEFVEKIKKITNELSSLFSESEKDIQKLNNEDRKKVEMVEALLGADLKNMTKAMTFVVDENEKVKCDYHRRQVLKTAHMLAVNCKNYLDTVDEARIRNGIARLCCKSPNLTPSFC</sequence>
<evidence type="ECO:0000313" key="1">
    <source>
        <dbReference type="Proteomes" id="UP000887580"/>
    </source>
</evidence>
<dbReference type="WBParaSite" id="PS1159_v2.g19822.t1">
    <property type="protein sequence ID" value="PS1159_v2.g19822.t1"/>
    <property type="gene ID" value="PS1159_v2.g19822"/>
</dbReference>
<accession>A0AC35FRZ4</accession>
<organism evidence="1 2">
    <name type="scientific">Panagrolaimus sp. PS1159</name>
    <dbReference type="NCBI Taxonomy" id="55785"/>
    <lineage>
        <taxon>Eukaryota</taxon>
        <taxon>Metazoa</taxon>
        <taxon>Ecdysozoa</taxon>
        <taxon>Nematoda</taxon>
        <taxon>Chromadorea</taxon>
        <taxon>Rhabditida</taxon>
        <taxon>Tylenchina</taxon>
        <taxon>Panagrolaimomorpha</taxon>
        <taxon>Panagrolaimoidea</taxon>
        <taxon>Panagrolaimidae</taxon>
        <taxon>Panagrolaimus</taxon>
    </lineage>
</organism>
<proteinExistence type="predicted"/>
<name>A0AC35FRZ4_9BILA</name>
<dbReference type="Proteomes" id="UP000887580">
    <property type="component" value="Unplaced"/>
</dbReference>
<protein>
    <submittedName>
        <fullName evidence="2">Non-specific protein-tyrosine kinase</fullName>
    </submittedName>
</protein>
<evidence type="ECO:0000313" key="2">
    <source>
        <dbReference type="WBParaSite" id="PS1159_v2.g19822.t1"/>
    </source>
</evidence>